<gene>
    <name evidence="2" type="ORF">AK812_SmicGene26867</name>
</gene>
<keyword evidence="3" id="KW-1185">Reference proteome</keyword>
<dbReference type="Proteomes" id="UP000186817">
    <property type="component" value="Unassembled WGS sequence"/>
</dbReference>
<dbReference type="OrthoDB" id="413446at2759"/>
<sequence length="959" mass="108847">MGRAKCAGCGTYGPDRCTCGNFRKVAKKKEKCEKTPNPTVVPKGKTVPSPTASSSSTPTTLHKTERQLELELEIEKNRTQRALALSKCLAAVKAQNERQAAVNAAKAKEKELVKEQEARKWWQVHSAVAQHPLWRSAHFGADKRECEGRQWAARSAAAVIEFLKQTSAKFQHKKQHWCDAAVNDTNSDVRSRPLENLSVEKLISMERGRSFVFLESWAAVEPMIQMRSTGHIQIQPEWLPPRRRISAGDASDESKYILAYESHFVAAKHDDNGPQLNMGRRTHEFESFVDSVVEVVDDASSSLLSDDRGGKSVGSAAADLLELWQELQLQPQPRDILEIGENSADALTFPAQDSLLDDVLHHPQPYIPVCEVFHVQADNPDSEDDGFWDWRPDWFERLQNRFFFSFQYLKMLATTSRRMLRAVRDRRQWQGFESLRPLMGCAIFDIRLPSNVVGMYVGVRIAAIQTTVCELISDWTMVFGRPTRSMFNQFEFRPLVSPVQMTARLTCRICNREHPISLPRWSVCSFCDTWVCTTHVGQQPTGLCPCCPNQLLDYIGGSAGADPYVTAVNYFDERQQFEGTTEKNACVALKLFRKHESFLIANPLALQLLPDPRCRQELSKRTWEPLLFRARTIIDLLEQRKHVLLFRFLHAVANDRLKVHEALTGLPRPIGFHGTEDDWEQLALAHAKLKKPWIGLATKRLVILLNYNRLLPGADKTCAAFDAIFKGATEEDFVRAAAGNLDAAECLSDPVLDVAKQRARRPLPLRSEEKTLTGRKPYGFFTRMLRCVGWKRFEKNHIMAFRNIMERNFNSIFRRCLVWKPKPLFVDAAALSACYEDPEKDGIFEKDSTLRVFLESGTAIAASLLHQHGFEVQYTKEECRQMIEDAASDGLTKVKIREACGLPPQEDKFQKLQCQEDMAAELLELLESKLPAAEDTLSQQVIALMNKWLLDVALIFNPS</sequence>
<protein>
    <submittedName>
        <fullName evidence="2">Uncharacterized protein</fullName>
    </submittedName>
</protein>
<accession>A0A1Q9D8J3</accession>
<comment type="caution">
    <text evidence="2">The sequence shown here is derived from an EMBL/GenBank/DDBJ whole genome shotgun (WGS) entry which is preliminary data.</text>
</comment>
<feature type="compositionally biased region" description="Low complexity" evidence="1">
    <location>
        <begin position="46"/>
        <end position="60"/>
    </location>
</feature>
<dbReference type="AlphaFoldDB" id="A0A1Q9D8J3"/>
<evidence type="ECO:0000313" key="3">
    <source>
        <dbReference type="Proteomes" id="UP000186817"/>
    </source>
</evidence>
<evidence type="ECO:0000256" key="1">
    <source>
        <dbReference type="SAM" id="MobiDB-lite"/>
    </source>
</evidence>
<proteinExistence type="predicted"/>
<name>A0A1Q9D8J3_SYMMI</name>
<reference evidence="2 3" key="1">
    <citation type="submission" date="2016-02" db="EMBL/GenBank/DDBJ databases">
        <title>Genome analysis of coral dinoflagellate symbionts highlights evolutionary adaptations to a symbiotic lifestyle.</title>
        <authorList>
            <person name="Aranda M."/>
            <person name="Li Y."/>
            <person name="Liew Y.J."/>
            <person name="Baumgarten S."/>
            <person name="Simakov O."/>
            <person name="Wilson M."/>
            <person name="Piel J."/>
            <person name="Ashoor H."/>
            <person name="Bougouffa S."/>
            <person name="Bajic V.B."/>
            <person name="Ryu T."/>
            <person name="Ravasi T."/>
            <person name="Bayer T."/>
            <person name="Micklem G."/>
            <person name="Kim H."/>
            <person name="Bhak J."/>
            <person name="Lajeunesse T.C."/>
            <person name="Voolstra C.R."/>
        </authorList>
    </citation>
    <scope>NUCLEOTIDE SEQUENCE [LARGE SCALE GENOMIC DNA]</scope>
    <source>
        <strain evidence="2 3">CCMP2467</strain>
    </source>
</reference>
<feature type="region of interest" description="Disordered" evidence="1">
    <location>
        <begin position="28"/>
        <end position="65"/>
    </location>
</feature>
<evidence type="ECO:0000313" key="2">
    <source>
        <dbReference type="EMBL" id="OLP91447.1"/>
    </source>
</evidence>
<organism evidence="2 3">
    <name type="scientific">Symbiodinium microadriaticum</name>
    <name type="common">Dinoflagellate</name>
    <name type="synonym">Zooxanthella microadriatica</name>
    <dbReference type="NCBI Taxonomy" id="2951"/>
    <lineage>
        <taxon>Eukaryota</taxon>
        <taxon>Sar</taxon>
        <taxon>Alveolata</taxon>
        <taxon>Dinophyceae</taxon>
        <taxon>Suessiales</taxon>
        <taxon>Symbiodiniaceae</taxon>
        <taxon>Symbiodinium</taxon>
    </lineage>
</organism>
<dbReference type="EMBL" id="LSRX01000665">
    <property type="protein sequence ID" value="OLP91447.1"/>
    <property type="molecule type" value="Genomic_DNA"/>
</dbReference>